<evidence type="ECO:0000313" key="2">
    <source>
        <dbReference type="Proteomes" id="UP000499080"/>
    </source>
</evidence>
<reference evidence="1 2" key="1">
    <citation type="journal article" date="2019" name="Sci. Rep.">
        <title>Orb-weaving spider Araneus ventricosus genome elucidates the spidroin gene catalogue.</title>
        <authorList>
            <person name="Kono N."/>
            <person name="Nakamura H."/>
            <person name="Ohtoshi R."/>
            <person name="Moran D.A.P."/>
            <person name="Shinohara A."/>
            <person name="Yoshida Y."/>
            <person name="Fujiwara M."/>
            <person name="Mori M."/>
            <person name="Tomita M."/>
            <person name="Arakawa K."/>
        </authorList>
    </citation>
    <scope>NUCLEOTIDE SEQUENCE [LARGE SCALE GENOMIC DNA]</scope>
</reference>
<dbReference type="Proteomes" id="UP000499080">
    <property type="component" value="Unassembled WGS sequence"/>
</dbReference>
<evidence type="ECO:0000313" key="1">
    <source>
        <dbReference type="EMBL" id="GBO46390.1"/>
    </source>
</evidence>
<gene>
    <name evidence="1" type="ORF">AVEN_191619_1</name>
</gene>
<name>A0A4Y2XBS3_ARAVE</name>
<protein>
    <submittedName>
        <fullName evidence="1">Uncharacterized protein</fullName>
    </submittedName>
</protein>
<sequence>MIDFLLSQITAILLKLELFIILLKSRNLTAILLKARTLHYSCSSLESFTSCSARNSLSYWLEISLPRTLHYLAQVRTLHYLAQARTLHYHAQARTLHYIAQARTLVS</sequence>
<proteinExistence type="predicted"/>
<dbReference type="AlphaFoldDB" id="A0A4Y2XBS3"/>
<accession>A0A4Y2XBS3</accession>
<organism evidence="1 2">
    <name type="scientific">Araneus ventricosus</name>
    <name type="common">Orbweaver spider</name>
    <name type="synonym">Epeira ventricosa</name>
    <dbReference type="NCBI Taxonomy" id="182803"/>
    <lineage>
        <taxon>Eukaryota</taxon>
        <taxon>Metazoa</taxon>
        <taxon>Ecdysozoa</taxon>
        <taxon>Arthropoda</taxon>
        <taxon>Chelicerata</taxon>
        <taxon>Arachnida</taxon>
        <taxon>Araneae</taxon>
        <taxon>Araneomorphae</taxon>
        <taxon>Entelegynae</taxon>
        <taxon>Araneoidea</taxon>
        <taxon>Araneidae</taxon>
        <taxon>Araneus</taxon>
    </lineage>
</organism>
<keyword evidence="2" id="KW-1185">Reference proteome</keyword>
<dbReference type="EMBL" id="BGPR01074028">
    <property type="protein sequence ID" value="GBO46390.1"/>
    <property type="molecule type" value="Genomic_DNA"/>
</dbReference>
<comment type="caution">
    <text evidence="1">The sequence shown here is derived from an EMBL/GenBank/DDBJ whole genome shotgun (WGS) entry which is preliminary data.</text>
</comment>